<protein>
    <recommendedName>
        <fullName evidence="14">Dual-specificity RNA methyltransferase RlmN</fullName>
        <ecNumber evidence="14">2.1.1.192</ecNumber>
    </recommendedName>
    <alternativeName>
        <fullName evidence="14">23S rRNA (adenine(2503)-C(2))-methyltransferase</fullName>
    </alternativeName>
    <alternativeName>
        <fullName evidence="14">23S rRNA m2A2503 methyltransferase</fullName>
    </alternativeName>
    <alternativeName>
        <fullName evidence="14">Ribosomal RNA large subunit methyltransferase N</fullName>
    </alternativeName>
    <alternativeName>
        <fullName evidence="14">tRNA (adenine(37)-C(2))-methyltransferase</fullName>
    </alternativeName>
    <alternativeName>
        <fullName evidence="14">tRNA m2A37 methyltransferase</fullName>
    </alternativeName>
</protein>
<comment type="caution">
    <text evidence="14">Lacks conserved residue(s) required for the propagation of feature annotation.</text>
</comment>
<evidence type="ECO:0000256" key="13">
    <source>
        <dbReference type="ARBA" id="ARBA00023157"/>
    </source>
</evidence>
<evidence type="ECO:0000259" key="15">
    <source>
        <dbReference type="PROSITE" id="PS51918"/>
    </source>
</evidence>
<evidence type="ECO:0000256" key="14">
    <source>
        <dbReference type="HAMAP-Rule" id="MF_01849"/>
    </source>
</evidence>
<evidence type="ECO:0000256" key="4">
    <source>
        <dbReference type="ARBA" id="ARBA00022490"/>
    </source>
</evidence>
<dbReference type="PATRIC" id="fig|946483.4.peg.1866"/>
<dbReference type="InterPro" id="IPR007197">
    <property type="entry name" value="rSAM"/>
</dbReference>
<evidence type="ECO:0000256" key="11">
    <source>
        <dbReference type="ARBA" id="ARBA00023004"/>
    </source>
</evidence>
<dbReference type="GO" id="GO:0030488">
    <property type="term" value="P:tRNA methylation"/>
    <property type="evidence" value="ECO:0007669"/>
    <property type="project" value="UniProtKB-UniRule"/>
</dbReference>
<dbReference type="InterPro" id="IPR048641">
    <property type="entry name" value="RlmN_N"/>
</dbReference>
<dbReference type="SFLD" id="SFLDS00029">
    <property type="entry name" value="Radical_SAM"/>
    <property type="match status" value="1"/>
</dbReference>
<dbReference type="GO" id="GO:0005737">
    <property type="term" value="C:cytoplasm"/>
    <property type="evidence" value="ECO:0007669"/>
    <property type="project" value="UniProtKB-SubCell"/>
</dbReference>
<evidence type="ECO:0000256" key="1">
    <source>
        <dbReference type="ARBA" id="ARBA00004496"/>
    </source>
</evidence>
<dbReference type="GO" id="GO:0070475">
    <property type="term" value="P:rRNA base methylation"/>
    <property type="evidence" value="ECO:0007669"/>
    <property type="project" value="UniProtKB-UniRule"/>
</dbReference>
<organism evidence="16 17">
    <name type="scientific">Candidatus Symbiobacter mobilis CR</name>
    <dbReference type="NCBI Taxonomy" id="946483"/>
    <lineage>
        <taxon>Bacteria</taxon>
        <taxon>Pseudomonadati</taxon>
        <taxon>Pseudomonadota</taxon>
        <taxon>Betaproteobacteria</taxon>
        <taxon>Burkholderiales</taxon>
        <taxon>Comamonadaceae</taxon>
    </lineage>
</organism>
<dbReference type="SFLD" id="SFLDF00275">
    <property type="entry name" value="adenosine_C2_methyltransferase"/>
    <property type="match status" value="1"/>
</dbReference>
<evidence type="ECO:0000256" key="12">
    <source>
        <dbReference type="ARBA" id="ARBA00023014"/>
    </source>
</evidence>
<evidence type="ECO:0000256" key="6">
    <source>
        <dbReference type="ARBA" id="ARBA00022603"/>
    </source>
</evidence>
<dbReference type="GO" id="GO:0000049">
    <property type="term" value="F:tRNA binding"/>
    <property type="evidence" value="ECO:0007669"/>
    <property type="project" value="UniProtKB-UniRule"/>
</dbReference>
<dbReference type="GO" id="GO:0051539">
    <property type="term" value="F:4 iron, 4 sulfur cluster binding"/>
    <property type="evidence" value="ECO:0007669"/>
    <property type="project" value="UniProtKB-UniRule"/>
</dbReference>
<dbReference type="STRING" id="946483.Cenrod_1846"/>
<dbReference type="Proteomes" id="UP000017184">
    <property type="component" value="Chromosome"/>
</dbReference>
<feature type="binding site" evidence="14">
    <location>
        <position position="304"/>
    </location>
    <ligand>
        <name>S-adenosyl-L-methionine</name>
        <dbReference type="ChEBI" id="CHEBI:59789"/>
    </ligand>
</feature>
<dbReference type="HOGENOM" id="CLU_029101_0_0_4"/>
<sequence>MAVNLLDYDHDHLSVYCQTLGERGFRAAQLLRWIHQRGVADFGAMTDLARSLRSKLAEHAYVPAMQVLSRQAAADGTIKWLFDVGNGDAVEAVFIEDPGRGTLCVSSQAGCPMGCLFCATGNQGFSRNLTTAEIIGQLWHVEHDLRSQGIHSRFSDRDRAITNVVMMGMGEPLQNYRALIPALRLMLDDHAYGLSRRRVTVSTAGVIPKIDALAQDCPVALAVSLHAPNDALRSELMPLNRKYPLADLLDACQRYIQYAPRDFVTFEYCMLDGVNDQDRHANELVDLLRSRGRSWCKCNLIAFNPFAQSGLRASPPQRIEAFAHTLSAAGIVTTVRRTRGDDIAAACGQLAGEVQDRTHAEQRMQRRHLEFGQRCKVGSHAAAIRNASHAIPSHSIP</sequence>
<name>U5N9E5_9BURK</name>
<dbReference type="CDD" id="cd01335">
    <property type="entry name" value="Radical_SAM"/>
    <property type="match status" value="1"/>
</dbReference>
<evidence type="ECO:0000313" key="17">
    <source>
        <dbReference type="Proteomes" id="UP000017184"/>
    </source>
</evidence>
<dbReference type="HAMAP" id="MF_01849">
    <property type="entry name" value="RNA_methyltr_RlmN"/>
    <property type="match status" value="1"/>
</dbReference>
<dbReference type="GO" id="GO:0070040">
    <property type="term" value="F:rRNA (adenine(2503)-C2-)-methyltransferase activity"/>
    <property type="evidence" value="ECO:0007669"/>
    <property type="project" value="UniProtKB-UniRule"/>
</dbReference>
<dbReference type="PANTHER" id="PTHR30544">
    <property type="entry name" value="23S RRNA METHYLTRANSFERASE"/>
    <property type="match status" value="1"/>
</dbReference>
<dbReference type="Gene3D" id="3.20.20.70">
    <property type="entry name" value="Aldolase class I"/>
    <property type="match status" value="1"/>
</dbReference>
<evidence type="ECO:0000256" key="2">
    <source>
        <dbReference type="ARBA" id="ARBA00007544"/>
    </source>
</evidence>
<dbReference type="InterPro" id="IPR040072">
    <property type="entry name" value="Methyltransferase_A"/>
</dbReference>
<accession>U5N9E5</accession>
<comment type="catalytic activity">
    <reaction evidence="14">
        <text>adenosine(2503) in 23S rRNA + 2 reduced [2Fe-2S]-[ferredoxin] + 2 S-adenosyl-L-methionine = 2-methyladenosine(2503) in 23S rRNA + 5'-deoxyadenosine + L-methionine + 2 oxidized [2Fe-2S]-[ferredoxin] + S-adenosyl-L-homocysteine</text>
        <dbReference type="Rhea" id="RHEA:42916"/>
        <dbReference type="Rhea" id="RHEA-COMP:10000"/>
        <dbReference type="Rhea" id="RHEA-COMP:10001"/>
        <dbReference type="Rhea" id="RHEA-COMP:10152"/>
        <dbReference type="Rhea" id="RHEA-COMP:10282"/>
        <dbReference type="ChEBI" id="CHEBI:17319"/>
        <dbReference type="ChEBI" id="CHEBI:33737"/>
        <dbReference type="ChEBI" id="CHEBI:33738"/>
        <dbReference type="ChEBI" id="CHEBI:57844"/>
        <dbReference type="ChEBI" id="CHEBI:57856"/>
        <dbReference type="ChEBI" id="CHEBI:59789"/>
        <dbReference type="ChEBI" id="CHEBI:74411"/>
        <dbReference type="ChEBI" id="CHEBI:74497"/>
        <dbReference type="EC" id="2.1.1.192"/>
    </reaction>
</comment>
<feature type="binding site" evidence="14">
    <location>
        <begin position="170"/>
        <end position="171"/>
    </location>
    <ligand>
        <name>S-adenosyl-L-methionine</name>
        <dbReference type="ChEBI" id="CHEBI:59789"/>
    </ligand>
</feature>
<dbReference type="EMBL" id="CP004885">
    <property type="protein sequence ID" value="AGX87930.1"/>
    <property type="molecule type" value="Genomic_DNA"/>
</dbReference>
<keyword evidence="9 14" id="KW-0819">tRNA processing</keyword>
<comment type="catalytic activity">
    <reaction evidence="14">
        <text>adenosine(37) in tRNA + 2 reduced [2Fe-2S]-[ferredoxin] + 2 S-adenosyl-L-methionine = 2-methyladenosine(37) in tRNA + 5'-deoxyadenosine + L-methionine + 2 oxidized [2Fe-2S]-[ferredoxin] + S-adenosyl-L-homocysteine</text>
        <dbReference type="Rhea" id="RHEA:43332"/>
        <dbReference type="Rhea" id="RHEA-COMP:10000"/>
        <dbReference type="Rhea" id="RHEA-COMP:10001"/>
        <dbReference type="Rhea" id="RHEA-COMP:10162"/>
        <dbReference type="Rhea" id="RHEA-COMP:10485"/>
        <dbReference type="ChEBI" id="CHEBI:17319"/>
        <dbReference type="ChEBI" id="CHEBI:33737"/>
        <dbReference type="ChEBI" id="CHEBI:33738"/>
        <dbReference type="ChEBI" id="CHEBI:57844"/>
        <dbReference type="ChEBI" id="CHEBI:57856"/>
        <dbReference type="ChEBI" id="CHEBI:59789"/>
        <dbReference type="ChEBI" id="CHEBI:74411"/>
        <dbReference type="ChEBI" id="CHEBI:74497"/>
        <dbReference type="EC" id="2.1.1.192"/>
    </reaction>
</comment>
<evidence type="ECO:0000256" key="9">
    <source>
        <dbReference type="ARBA" id="ARBA00022694"/>
    </source>
</evidence>
<keyword evidence="12 14" id="KW-0411">Iron-sulfur</keyword>
<dbReference type="GO" id="GO:0046872">
    <property type="term" value="F:metal ion binding"/>
    <property type="evidence" value="ECO:0007669"/>
    <property type="project" value="UniProtKB-KW"/>
</dbReference>
<keyword evidence="6 14" id="KW-0489">Methyltransferase</keyword>
<dbReference type="FunFam" id="3.20.20.70:FF:000014">
    <property type="entry name" value="Probable dual-specificity RNA methyltransferase RlmN"/>
    <property type="match status" value="1"/>
</dbReference>
<comment type="miscellaneous">
    <text evidence="14">Reaction proceeds by a ping-pong mechanism involving intermediate methylation of a conserved cysteine residue.</text>
</comment>
<dbReference type="KEGG" id="cbx:Cenrod_1846"/>
<feature type="binding site" evidence="14">
    <location>
        <begin position="224"/>
        <end position="226"/>
    </location>
    <ligand>
        <name>S-adenosyl-L-methionine</name>
        <dbReference type="ChEBI" id="CHEBI:59789"/>
    </ligand>
</feature>
<dbReference type="RefSeq" id="WP_022774431.1">
    <property type="nucleotide sequence ID" value="NC_022576.1"/>
</dbReference>
<feature type="binding site" evidence="14">
    <location>
        <position position="111"/>
    </location>
    <ligand>
        <name>[4Fe-4S] cluster</name>
        <dbReference type="ChEBI" id="CHEBI:49883"/>
        <note>4Fe-4S-S-AdoMet</note>
    </ligand>
</feature>
<dbReference type="GO" id="GO:0002935">
    <property type="term" value="F:tRNA (adenine(37)-C2)-methyltransferase activity"/>
    <property type="evidence" value="ECO:0007669"/>
    <property type="project" value="UniProtKB-UniRule"/>
</dbReference>
<dbReference type="SFLD" id="SFLDG01062">
    <property type="entry name" value="methyltransferase_(Class_A)"/>
    <property type="match status" value="1"/>
</dbReference>
<dbReference type="Pfam" id="PF21016">
    <property type="entry name" value="RlmN_N"/>
    <property type="match status" value="1"/>
</dbReference>
<dbReference type="Gene3D" id="1.10.150.530">
    <property type="match status" value="1"/>
</dbReference>
<keyword evidence="13 14" id="KW-1015">Disulfide bond</keyword>
<comment type="cofactor">
    <cofactor evidence="14">
        <name>[4Fe-4S] cluster</name>
        <dbReference type="ChEBI" id="CHEBI:49883"/>
    </cofactor>
    <text evidence="14">Binds 1 [4Fe-4S] cluster. The cluster is coordinated with 3 cysteines and an exchangeable S-adenosyl-L-methionine.</text>
</comment>
<keyword evidence="10 14" id="KW-0479">Metal-binding</keyword>
<comment type="similarity">
    <text evidence="2 14">Belongs to the radical SAM superfamily. RlmN family.</text>
</comment>
<feature type="binding site" evidence="14">
    <location>
        <position position="118"/>
    </location>
    <ligand>
        <name>[4Fe-4S] cluster</name>
        <dbReference type="ChEBI" id="CHEBI:49883"/>
        <note>4Fe-4S-S-AdoMet</note>
    </ligand>
</feature>
<dbReference type="PROSITE" id="PS51918">
    <property type="entry name" value="RADICAL_SAM"/>
    <property type="match status" value="1"/>
</dbReference>
<dbReference type="InterPro" id="IPR013785">
    <property type="entry name" value="Aldolase_TIM"/>
</dbReference>
<evidence type="ECO:0000256" key="10">
    <source>
        <dbReference type="ARBA" id="ARBA00022723"/>
    </source>
</evidence>
<feature type="domain" description="Radical SAM core" evidence="15">
    <location>
        <begin position="97"/>
        <end position="342"/>
    </location>
</feature>
<evidence type="ECO:0000256" key="5">
    <source>
        <dbReference type="ARBA" id="ARBA00022552"/>
    </source>
</evidence>
<dbReference type="EC" id="2.1.1.192" evidence="14"/>
<evidence type="ECO:0000256" key="7">
    <source>
        <dbReference type="ARBA" id="ARBA00022679"/>
    </source>
</evidence>
<keyword evidence="5 14" id="KW-0698">rRNA processing</keyword>
<keyword evidence="3 14" id="KW-0004">4Fe-4S</keyword>
<dbReference type="PIRSF" id="PIRSF006004">
    <property type="entry name" value="CHP00048"/>
    <property type="match status" value="1"/>
</dbReference>
<dbReference type="InterPro" id="IPR058240">
    <property type="entry name" value="rSAM_sf"/>
</dbReference>
<feature type="active site" description="S-methylcysteine intermediate" evidence="14">
    <location>
        <position position="347"/>
    </location>
</feature>
<dbReference type="FunFam" id="1.10.150.530:FF:000003">
    <property type="entry name" value="Dual-specificity RNA methyltransferase RlmN"/>
    <property type="match status" value="1"/>
</dbReference>
<keyword evidence="4 14" id="KW-0963">Cytoplasm</keyword>
<dbReference type="AlphaFoldDB" id="U5N9E5"/>
<dbReference type="NCBIfam" id="TIGR00048">
    <property type="entry name" value="rRNA_mod_RlmN"/>
    <property type="match status" value="1"/>
</dbReference>
<reference evidence="16 17" key="1">
    <citation type="journal article" date="2013" name="Genome Biol.">
        <title>Genomic analysis reveals key aspects of prokaryotic symbiosis in the phototrophic consortium "Chlorochromatium aggregatum".</title>
        <authorList>
            <person name="Liu Z."/>
            <person name="Muller J."/>
            <person name="Li T."/>
            <person name="Alvey R.M."/>
            <person name="Vogl K."/>
            <person name="Frigaard N.U."/>
            <person name="Rockwell N.C."/>
            <person name="Boyd E.S."/>
            <person name="Tomsho L.P."/>
            <person name="Schuster S.C."/>
            <person name="Henke P."/>
            <person name="Rohde M."/>
            <person name="Overmann J."/>
            <person name="Bryant D.A."/>
        </authorList>
    </citation>
    <scope>NUCLEOTIDE SEQUENCE [LARGE SCALE GENOMIC DNA]</scope>
    <source>
        <strain evidence="16">CR</strain>
    </source>
</reference>
<keyword evidence="7 14" id="KW-0808">Transferase</keyword>
<keyword evidence="11 14" id="KW-0408">Iron</keyword>
<feature type="active site" description="Proton acceptor" evidence="14">
    <location>
        <position position="91"/>
    </location>
</feature>
<dbReference type="eggNOG" id="COG0820">
    <property type="taxonomic scope" value="Bacteria"/>
</dbReference>
<evidence type="ECO:0000256" key="8">
    <source>
        <dbReference type="ARBA" id="ARBA00022691"/>
    </source>
</evidence>
<dbReference type="PANTHER" id="PTHR30544:SF5">
    <property type="entry name" value="RADICAL SAM CORE DOMAIN-CONTAINING PROTEIN"/>
    <property type="match status" value="1"/>
</dbReference>
<feature type="binding site" evidence="14">
    <location>
        <position position="115"/>
    </location>
    <ligand>
        <name>[4Fe-4S] cluster</name>
        <dbReference type="ChEBI" id="CHEBI:49883"/>
        <note>4Fe-4S-S-AdoMet</note>
    </ligand>
</feature>
<evidence type="ECO:0000313" key="16">
    <source>
        <dbReference type="EMBL" id="AGX87930.1"/>
    </source>
</evidence>
<dbReference type="InterPro" id="IPR004383">
    <property type="entry name" value="rRNA_lsu_MTrfase_RlmN/Cfr"/>
</dbReference>
<evidence type="ECO:0000256" key="3">
    <source>
        <dbReference type="ARBA" id="ARBA00022485"/>
    </source>
</evidence>
<keyword evidence="8 14" id="KW-0949">S-adenosyl-L-methionine</keyword>
<dbReference type="SUPFAM" id="SSF102114">
    <property type="entry name" value="Radical SAM enzymes"/>
    <property type="match status" value="1"/>
</dbReference>
<dbReference type="InterPro" id="IPR027492">
    <property type="entry name" value="RNA_MTrfase_RlmN"/>
</dbReference>
<keyword evidence="17" id="KW-1185">Reference proteome</keyword>
<feature type="binding site" evidence="14">
    <location>
        <position position="202"/>
    </location>
    <ligand>
        <name>S-adenosyl-L-methionine</name>
        <dbReference type="ChEBI" id="CHEBI:59789"/>
    </ligand>
</feature>
<dbReference type="Pfam" id="PF04055">
    <property type="entry name" value="Radical_SAM"/>
    <property type="match status" value="1"/>
</dbReference>
<comment type="function">
    <text evidence="14">Specifically methylates position 2 of adenine 2503 in 23S rRNA and position 2 of adenine 37 in tRNAs. m2A2503 modification seems to play a crucial role in the proofreading step occurring at the peptidyl transferase center and thus would serve to optimize ribosomal fidelity.</text>
</comment>
<dbReference type="GO" id="GO:0019843">
    <property type="term" value="F:rRNA binding"/>
    <property type="evidence" value="ECO:0007669"/>
    <property type="project" value="UniProtKB-UniRule"/>
</dbReference>
<comment type="subcellular location">
    <subcellularLocation>
        <location evidence="1 14">Cytoplasm</location>
    </subcellularLocation>
</comment>
<proteinExistence type="inferred from homology"/>
<dbReference type="OrthoDB" id="9793973at2"/>
<gene>
    <name evidence="14 16" type="primary">rlmN</name>
    <name evidence="16" type="ORF">Cenrod_1846</name>
</gene>